<dbReference type="Proteomes" id="UP000790377">
    <property type="component" value="Unassembled WGS sequence"/>
</dbReference>
<reference evidence="1" key="1">
    <citation type="journal article" date="2021" name="New Phytol.">
        <title>Evolutionary innovations through gain and loss of genes in the ectomycorrhizal Boletales.</title>
        <authorList>
            <person name="Wu G."/>
            <person name="Miyauchi S."/>
            <person name="Morin E."/>
            <person name="Kuo A."/>
            <person name="Drula E."/>
            <person name="Varga T."/>
            <person name="Kohler A."/>
            <person name="Feng B."/>
            <person name="Cao Y."/>
            <person name="Lipzen A."/>
            <person name="Daum C."/>
            <person name="Hundley H."/>
            <person name="Pangilinan J."/>
            <person name="Johnson J."/>
            <person name="Barry K."/>
            <person name="LaButti K."/>
            <person name="Ng V."/>
            <person name="Ahrendt S."/>
            <person name="Min B."/>
            <person name="Choi I.G."/>
            <person name="Park H."/>
            <person name="Plett J.M."/>
            <person name="Magnuson J."/>
            <person name="Spatafora J.W."/>
            <person name="Nagy L.G."/>
            <person name="Henrissat B."/>
            <person name="Grigoriev I.V."/>
            <person name="Yang Z.L."/>
            <person name="Xu J."/>
            <person name="Martin F.M."/>
        </authorList>
    </citation>
    <scope>NUCLEOTIDE SEQUENCE</scope>
    <source>
        <strain evidence="1">ATCC 28755</strain>
    </source>
</reference>
<accession>A0ACB7ZPT4</accession>
<protein>
    <submittedName>
        <fullName evidence="1">Uncharacterized protein</fullName>
    </submittedName>
</protein>
<evidence type="ECO:0000313" key="2">
    <source>
        <dbReference type="Proteomes" id="UP000790377"/>
    </source>
</evidence>
<name>A0ACB7ZPT4_9AGAM</name>
<comment type="caution">
    <text evidence="1">The sequence shown here is derived from an EMBL/GenBank/DDBJ whole genome shotgun (WGS) entry which is preliminary data.</text>
</comment>
<sequence>MLSADEDFELTPPPSTQPPRAADLKRKRISDPVDSSDSEIEIIDAPPKLPVIKLEKTEQQSVRQTSMKTASIKPKSGVALKLPVKKRVKLEKDITPASELLTSIRAPPPLVGEHILPRSQYRHEHLPKGVNFGGKWKKIFIPTVILYLGGLAECWPSSEDVLAAALQTIFDIVYDGILEHKVTTEGAVFAVTLQRLCTWRNSMASAAIAALAHLMVAQSDIKTDEDRQSFAKEYRKKYAFVYDDIEDENNFSGAFKSEIIVQTVAQHIFMTFGAINVPSLKTKLTEAKGAIILATVAVERALHLFIDGDIEISHIDLLAKGLAKVKIPAKTNKETGARESTTALAFSDDNWGTKAKNYMKALTERHTTAISYTTERARAIAKARRQKSSLAADDNEDNEDASAEDERVFL</sequence>
<proteinExistence type="predicted"/>
<dbReference type="EMBL" id="MU269449">
    <property type="protein sequence ID" value="KAH7902864.1"/>
    <property type="molecule type" value="Genomic_DNA"/>
</dbReference>
<evidence type="ECO:0000313" key="1">
    <source>
        <dbReference type="EMBL" id="KAH7902864.1"/>
    </source>
</evidence>
<gene>
    <name evidence="1" type="ORF">BJ138DRAFT_1200380</name>
</gene>
<keyword evidence="2" id="KW-1185">Reference proteome</keyword>
<organism evidence="1 2">
    <name type="scientific">Hygrophoropsis aurantiaca</name>
    <dbReference type="NCBI Taxonomy" id="72124"/>
    <lineage>
        <taxon>Eukaryota</taxon>
        <taxon>Fungi</taxon>
        <taxon>Dikarya</taxon>
        <taxon>Basidiomycota</taxon>
        <taxon>Agaricomycotina</taxon>
        <taxon>Agaricomycetes</taxon>
        <taxon>Agaricomycetidae</taxon>
        <taxon>Boletales</taxon>
        <taxon>Coniophorineae</taxon>
        <taxon>Hygrophoropsidaceae</taxon>
        <taxon>Hygrophoropsis</taxon>
    </lineage>
</organism>